<dbReference type="InterPro" id="IPR036188">
    <property type="entry name" value="FAD/NAD-bd_sf"/>
</dbReference>
<name>A0A1H1GRT6_9ACTN</name>
<proteinExistence type="inferred from homology"/>
<dbReference type="EMBL" id="FNKK01000002">
    <property type="protein sequence ID" value="SDR15932.1"/>
    <property type="molecule type" value="Genomic_DNA"/>
</dbReference>
<evidence type="ECO:0000256" key="5">
    <source>
        <dbReference type="ARBA" id="ARBA00023002"/>
    </source>
</evidence>
<dbReference type="Pfam" id="PF01266">
    <property type="entry name" value="DAO"/>
    <property type="match status" value="1"/>
</dbReference>
<evidence type="ECO:0000313" key="9">
    <source>
        <dbReference type="Proteomes" id="UP000217103"/>
    </source>
</evidence>
<evidence type="ECO:0000256" key="4">
    <source>
        <dbReference type="ARBA" id="ARBA00022827"/>
    </source>
</evidence>
<evidence type="ECO:0000256" key="2">
    <source>
        <dbReference type="ARBA" id="ARBA00007330"/>
    </source>
</evidence>
<dbReference type="SUPFAM" id="SSF51905">
    <property type="entry name" value="FAD/NAD(P)-binding domain"/>
    <property type="match status" value="1"/>
</dbReference>
<dbReference type="Proteomes" id="UP000217103">
    <property type="component" value="Unassembled WGS sequence"/>
</dbReference>
<keyword evidence="9" id="KW-1185">Reference proteome</keyword>
<comment type="cofactor">
    <cofactor evidence="1">
        <name>FAD</name>
        <dbReference type="ChEBI" id="CHEBI:57692"/>
    </cofactor>
</comment>
<dbReference type="InterPro" id="IPR006076">
    <property type="entry name" value="FAD-dep_OxRdtase"/>
</dbReference>
<dbReference type="STRING" id="35622.SAMN04489764_3779"/>
<dbReference type="Gene3D" id="3.30.9.10">
    <property type="entry name" value="D-Amino Acid Oxidase, subunit A, domain 2"/>
    <property type="match status" value="1"/>
</dbReference>
<dbReference type="GO" id="GO:0004368">
    <property type="term" value="F:glycerol-3-phosphate dehydrogenase (quinone) activity"/>
    <property type="evidence" value="ECO:0007669"/>
    <property type="project" value="InterPro"/>
</dbReference>
<dbReference type="PANTHER" id="PTHR11985:SF15">
    <property type="entry name" value="GLYCEROL-3-PHOSPHATE DEHYDROGENASE, MITOCHONDRIAL"/>
    <property type="match status" value="1"/>
</dbReference>
<gene>
    <name evidence="8" type="ORF">SAMN04489764_3779</name>
</gene>
<dbReference type="Gene3D" id="3.50.50.60">
    <property type="entry name" value="FAD/NAD(P)-binding domain"/>
    <property type="match status" value="1"/>
</dbReference>
<sequence>MTAHRDHAVSRLRDGFDLLVIGGGVNGLGVAWDAADRGLSVLVIDKGDWGSGTSSWSSRMIHGGLKYLEKLEIGLVRESLRDREWLLRRAPHLVSPLPFVLPFYRNNAHHHLVLRAGMVLYDVLSFDKSLPCHRVYGRKGTAARLPSLCRDGLQGSALYYDAQVAYAERLCVEIMLAARRAGAVTLNHAESVGLTVADGRVTGARVRDVLTGDVHQVRARFTVNVAGPWADSVLADVPAGSKRLIGGTKGTHLVVDPFPGAPNRAMYYEALSDGRPLMVIPWLGRYLIGSTDKRFDGDLDTVRADEEEIDYILTETNRLFPSANLTPGDILYSYTGVRPLPYVPDGAPGDITRRHILHDHRPHLDGLLSVIGGKLTTFRSLAEHVVDEVGARLGRRTRCRTRRLSLPGSPPEGPAAFTRSFAAESGLPEPEARRLARIYGVRAREVATVINASPELGRVVDPASGLRAGEIVFAVRQEEAATLADVLARRTMLGLEPDLGRSAMDAVAEVCAAELGWDEAETERQKTAYRRYLRRFLERDPDPQTASRT</sequence>
<keyword evidence="3" id="KW-0285">Flavoprotein</keyword>
<feature type="domain" description="FAD dependent oxidoreductase" evidence="6">
    <location>
        <begin position="17"/>
        <end position="377"/>
    </location>
</feature>
<dbReference type="InterPro" id="IPR031656">
    <property type="entry name" value="DAO_C"/>
</dbReference>
<feature type="domain" description="Alpha-glycerophosphate oxidase C-terminal" evidence="7">
    <location>
        <begin position="399"/>
        <end position="521"/>
    </location>
</feature>
<dbReference type="GO" id="GO:0046168">
    <property type="term" value="P:glycerol-3-phosphate catabolic process"/>
    <property type="evidence" value="ECO:0007669"/>
    <property type="project" value="TreeGrafter"/>
</dbReference>
<dbReference type="PANTHER" id="PTHR11985">
    <property type="entry name" value="GLYCEROL-3-PHOSPHATE DEHYDROGENASE"/>
    <property type="match status" value="1"/>
</dbReference>
<dbReference type="InterPro" id="IPR038299">
    <property type="entry name" value="DAO_C_sf"/>
</dbReference>
<dbReference type="AlphaFoldDB" id="A0A1H1GRT6"/>
<dbReference type="PRINTS" id="PR01001">
    <property type="entry name" value="FADG3PDH"/>
</dbReference>
<evidence type="ECO:0000259" key="6">
    <source>
        <dbReference type="Pfam" id="PF01266"/>
    </source>
</evidence>
<dbReference type="RefSeq" id="WP_093260594.1">
    <property type="nucleotide sequence ID" value="NZ_FNKK01000002.1"/>
</dbReference>
<organism evidence="8 9">
    <name type="scientific">Thermostaphylospora chromogena</name>
    <dbReference type="NCBI Taxonomy" id="35622"/>
    <lineage>
        <taxon>Bacteria</taxon>
        <taxon>Bacillati</taxon>
        <taxon>Actinomycetota</taxon>
        <taxon>Actinomycetes</taxon>
        <taxon>Streptosporangiales</taxon>
        <taxon>Thermomonosporaceae</taxon>
        <taxon>Thermostaphylospora</taxon>
    </lineage>
</organism>
<accession>A0A1H1GRT6</accession>
<keyword evidence="5" id="KW-0560">Oxidoreductase</keyword>
<dbReference type="OrthoDB" id="9766796at2"/>
<reference evidence="8 9" key="1">
    <citation type="submission" date="2016-10" db="EMBL/GenBank/DDBJ databases">
        <authorList>
            <person name="de Groot N.N."/>
        </authorList>
    </citation>
    <scope>NUCLEOTIDE SEQUENCE [LARGE SCALE GENOMIC DNA]</scope>
    <source>
        <strain evidence="8 9">DSM 43794</strain>
    </source>
</reference>
<keyword evidence="4" id="KW-0274">FAD</keyword>
<evidence type="ECO:0000313" key="8">
    <source>
        <dbReference type="EMBL" id="SDR15932.1"/>
    </source>
</evidence>
<comment type="similarity">
    <text evidence="2">Belongs to the FAD-dependent glycerol-3-phosphate dehydrogenase family.</text>
</comment>
<dbReference type="Pfam" id="PF16901">
    <property type="entry name" value="DAO_C"/>
    <property type="match status" value="1"/>
</dbReference>
<evidence type="ECO:0000256" key="1">
    <source>
        <dbReference type="ARBA" id="ARBA00001974"/>
    </source>
</evidence>
<dbReference type="InterPro" id="IPR000447">
    <property type="entry name" value="G3P_DH_FAD-dep"/>
</dbReference>
<evidence type="ECO:0000259" key="7">
    <source>
        <dbReference type="Pfam" id="PF16901"/>
    </source>
</evidence>
<dbReference type="Gene3D" id="1.10.8.870">
    <property type="entry name" value="Alpha-glycerophosphate oxidase, cap domain"/>
    <property type="match status" value="1"/>
</dbReference>
<evidence type="ECO:0000256" key="3">
    <source>
        <dbReference type="ARBA" id="ARBA00022630"/>
    </source>
</evidence>
<protein>
    <submittedName>
        <fullName evidence="8">Glycerol-3-phosphate dehydrogenase</fullName>
    </submittedName>
</protein>